<evidence type="ECO:0000313" key="2">
    <source>
        <dbReference type="Proteomes" id="UP001319921"/>
    </source>
</evidence>
<dbReference type="AlphaFoldDB" id="A0AAQ4CRC0"/>
<dbReference type="PANTHER" id="PTHR34631">
    <property type="match status" value="1"/>
</dbReference>
<keyword evidence="2" id="KW-1185">Reference proteome</keyword>
<accession>A0AAQ4CRC0</accession>
<proteinExistence type="predicted"/>
<dbReference type="EMBL" id="AP025226">
    <property type="protein sequence ID" value="BDB98351.1"/>
    <property type="molecule type" value="Genomic_DNA"/>
</dbReference>
<name>A0AAQ4CRC0_9CREN</name>
<reference evidence="1 2" key="1">
    <citation type="journal article" date="2022" name="Microbiol. Resour. Announc.">
        <title>Complete Genome Sequence of the Hyperthermophilic and Acidophilic Archaeon Saccharolobus caldissimus Strain HS-3T.</title>
        <authorList>
            <person name="Sakai H.D."/>
            <person name="Kurosawa N."/>
        </authorList>
    </citation>
    <scope>NUCLEOTIDE SEQUENCE [LARGE SCALE GENOMIC DNA]</scope>
    <source>
        <strain evidence="1 2">JCM32116</strain>
    </source>
</reference>
<dbReference type="InterPro" id="IPR053172">
    <property type="entry name" value="Tn903_transposase"/>
</dbReference>
<protein>
    <submittedName>
        <fullName evidence="1">Uncharacterized protein</fullName>
    </submittedName>
</protein>
<dbReference type="Proteomes" id="UP001319921">
    <property type="component" value="Chromosome"/>
</dbReference>
<dbReference type="PANTHER" id="PTHR34631:SF3">
    <property type="entry name" value="ISSOD12 TRANSPOSASE TNPA_ISSOD12"/>
    <property type="match status" value="1"/>
</dbReference>
<sequence>MNITFPKASDELEVIANTTSTNKGGQYIIAKWGKTRDSKFLKIEIVMDKDEFNVVNAEVTSNEIEAAVKTVKDLQDKGKKVLWG</sequence>
<organism evidence="1 2">
    <name type="scientific">Saccharolobus caldissimus</name>
    <dbReference type="NCBI Taxonomy" id="1702097"/>
    <lineage>
        <taxon>Archaea</taxon>
        <taxon>Thermoproteota</taxon>
        <taxon>Thermoprotei</taxon>
        <taxon>Sulfolobales</taxon>
        <taxon>Sulfolobaceae</taxon>
        <taxon>Saccharolobus</taxon>
    </lineage>
</organism>
<dbReference type="KEGG" id="scas:SACC_13680"/>
<evidence type="ECO:0000313" key="1">
    <source>
        <dbReference type="EMBL" id="BDB98351.1"/>
    </source>
</evidence>
<gene>
    <name evidence="1" type="ORF">SACC_13680</name>
</gene>